<evidence type="ECO:0000313" key="9">
    <source>
        <dbReference type="EMBL" id="RPB28716.1"/>
    </source>
</evidence>
<dbReference type="Gene3D" id="3.40.50.11840">
    <property type="entry name" value="Diphthamide synthesis DPH1/DPH2 domain 1"/>
    <property type="match status" value="1"/>
</dbReference>
<sequence length="539" mass="58910">MSEPSSPQPQTTTGPTVAPVLSTHEDPSFFTLPPPPPPTYAPKTHAELRSFFEIDRTIAELRSGGWSRIALQFPDELLQLGATQVYELLRDNLNAPEAAGPSEGEDPEIAAEHVSADVLVHYGRACLSPTARLPVIYVFTHPPLSQQSVLDTFTTLFPDRTEKVVVMADVTYTSHLHPIVKKLREESGYTQIWEAEVIHDPSALLPNRTLPLECVPGESDSAEKKAEMARILREEWTLFHISTPMTSLLLVLASRVGKVHIFPTDRDATVSAISTAPLATMPLLRRRYALLTQLRAASIIGILVSTLSVKNYLPLISLLQRLIRSKGKKSYMVVVGKVNPEKLANFSEGENGEAGKGRFWEWNGEWITDFDTLLKRDPTGGETAHESTQKQKNSEKGGNYDSTPGSTSPADDEDPSNPLSHLPESLPPDFDLRTGRYSSTSRPLAHLPTAPTTTTTTNPASSALTEKNKHSHLLAPTGGVLSPAAEFLKEKRTWRGLVVGYEDEDWSGASGGGGEGAQMEVGRSGVARGYNVGWEGERR</sequence>
<feature type="region of interest" description="Disordered" evidence="8">
    <location>
        <begin position="1"/>
        <end position="28"/>
    </location>
</feature>
<evidence type="ECO:0000256" key="1">
    <source>
        <dbReference type="ARBA" id="ARBA00001966"/>
    </source>
</evidence>
<dbReference type="SFLD" id="SFLDS00032">
    <property type="entry name" value="Radical_SAM_3-amino-3-carboxyp"/>
    <property type="match status" value="2"/>
</dbReference>
<evidence type="ECO:0000256" key="8">
    <source>
        <dbReference type="SAM" id="MobiDB-lite"/>
    </source>
</evidence>
<accession>A0A3N4M0L8</accession>
<dbReference type="FunCoup" id="A0A3N4M0L8">
    <property type="interactions" value="975"/>
</dbReference>
<dbReference type="STRING" id="1051890.A0A3N4M0L8"/>
<keyword evidence="6" id="KW-0411">Iron-sulfur</keyword>
<name>A0A3N4M0L8_9PEZI</name>
<feature type="compositionally biased region" description="Basic and acidic residues" evidence="8">
    <location>
        <begin position="374"/>
        <end position="395"/>
    </location>
</feature>
<dbReference type="NCBIfam" id="TIGR00322">
    <property type="entry name" value="diphth2_R"/>
    <property type="match status" value="1"/>
</dbReference>
<evidence type="ECO:0000256" key="5">
    <source>
        <dbReference type="ARBA" id="ARBA00023004"/>
    </source>
</evidence>
<feature type="compositionally biased region" description="Low complexity" evidence="8">
    <location>
        <begin position="1"/>
        <end position="16"/>
    </location>
</feature>
<keyword evidence="5" id="KW-0408">Iron</keyword>
<comment type="pathway">
    <text evidence="2">Protein modification; peptidyl-diphthamide biosynthesis.</text>
</comment>
<dbReference type="PANTHER" id="PTHR10762">
    <property type="entry name" value="DIPHTHAMIDE BIOSYNTHESIS PROTEIN"/>
    <property type="match status" value="1"/>
</dbReference>
<evidence type="ECO:0000256" key="2">
    <source>
        <dbReference type="ARBA" id="ARBA00005156"/>
    </source>
</evidence>
<protein>
    <recommendedName>
        <fullName evidence="7">S-adenosyl-L-methionine:L-histidine 3-amino-3-carboxypropyltransferase 2</fullName>
    </recommendedName>
</protein>
<organism evidence="9 10">
    <name type="scientific">Terfezia boudieri ATCC MYA-4762</name>
    <dbReference type="NCBI Taxonomy" id="1051890"/>
    <lineage>
        <taxon>Eukaryota</taxon>
        <taxon>Fungi</taxon>
        <taxon>Dikarya</taxon>
        <taxon>Ascomycota</taxon>
        <taxon>Pezizomycotina</taxon>
        <taxon>Pezizomycetes</taxon>
        <taxon>Pezizales</taxon>
        <taxon>Pezizaceae</taxon>
        <taxon>Terfezia</taxon>
    </lineage>
</organism>
<feature type="region of interest" description="Disordered" evidence="8">
    <location>
        <begin position="374"/>
        <end position="463"/>
    </location>
</feature>
<evidence type="ECO:0000313" key="10">
    <source>
        <dbReference type="Proteomes" id="UP000267821"/>
    </source>
</evidence>
<evidence type="ECO:0000256" key="3">
    <source>
        <dbReference type="ARBA" id="ARBA00006179"/>
    </source>
</evidence>
<reference evidence="9 10" key="1">
    <citation type="journal article" date="2018" name="Nat. Ecol. Evol.">
        <title>Pezizomycetes genomes reveal the molecular basis of ectomycorrhizal truffle lifestyle.</title>
        <authorList>
            <person name="Murat C."/>
            <person name="Payen T."/>
            <person name="Noel B."/>
            <person name="Kuo A."/>
            <person name="Morin E."/>
            <person name="Chen J."/>
            <person name="Kohler A."/>
            <person name="Krizsan K."/>
            <person name="Balestrini R."/>
            <person name="Da Silva C."/>
            <person name="Montanini B."/>
            <person name="Hainaut M."/>
            <person name="Levati E."/>
            <person name="Barry K.W."/>
            <person name="Belfiori B."/>
            <person name="Cichocki N."/>
            <person name="Clum A."/>
            <person name="Dockter R.B."/>
            <person name="Fauchery L."/>
            <person name="Guy J."/>
            <person name="Iotti M."/>
            <person name="Le Tacon F."/>
            <person name="Lindquist E.A."/>
            <person name="Lipzen A."/>
            <person name="Malagnac F."/>
            <person name="Mello A."/>
            <person name="Molinier V."/>
            <person name="Miyauchi S."/>
            <person name="Poulain J."/>
            <person name="Riccioni C."/>
            <person name="Rubini A."/>
            <person name="Sitrit Y."/>
            <person name="Splivallo R."/>
            <person name="Traeger S."/>
            <person name="Wang M."/>
            <person name="Zifcakova L."/>
            <person name="Wipf D."/>
            <person name="Zambonelli A."/>
            <person name="Paolocci F."/>
            <person name="Nowrousian M."/>
            <person name="Ottonello S."/>
            <person name="Baldrian P."/>
            <person name="Spatafora J.W."/>
            <person name="Henrissat B."/>
            <person name="Nagy L.G."/>
            <person name="Aury J.M."/>
            <person name="Wincker P."/>
            <person name="Grigoriev I.V."/>
            <person name="Bonfante P."/>
            <person name="Martin F.M."/>
        </authorList>
    </citation>
    <scope>NUCLEOTIDE SEQUENCE [LARGE SCALE GENOMIC DNA]</scope>
    <source>
        <strain evidence="9 10">ATCC MYA-4762</strain>
    </source>
</reference>
<keyword evidence="4" id="KW-0479">Metal-binding</keyword>
<dbReference type="GO" id="GO:0090560">
    <property type="term" value="F:2-(3-amino-3-carboxypropyl)histidine synthase activity"/>
    <property type="evidence" value="ECO:0007669"/>
    <property type="project" value="InterPro"/>
</dbReference>
<evidence type="ECO:0000256" key="6">
    <source>
        <dbReference type="ARBA" id="ARBA00023014"/>
    </source>
</evidence>
<dbReference type="Gene3D" id="3.40.50.11860">
    <property type="entry name" value="Diphthamide synthesis DPH1/DPH2 domain 3"/>
    <property type="match status" value="1"/>
</dbReference>
<dbReference type="Pfam" id="PF01866">
    <property type="entry name" value="Diphthamide_syn"/>
    <property type="match status" value="1"/>
</dbReference>
<keyword evidence="10" id="KW-1185">Reference proteome</keyword>
<comment type="similarity">
    <text evidence="3">Belongs to the DPH1/DPH2 family. DPH2 subfamily.</text>
</comment>
<dbReference type="UniPathway" id="UPA00559"/>
<feature type="compositionally biased region" description="Polar residues" evidence="8">
    <location>
        <begin position="400"/>
        <end position="409"/>
    </location>
</feature>
<dbReference type="AlphaFoldDB" id="A0A3N4M0L8"/>
<dbReference type="InterPro" id="IPR042265">
    <property type="entry name" value="DPH1/DPH2_3"/>
</dbReference>
<proteinExistence type="inferred from homology"/>
<evidence type="ECO:0000256" key="4">
    <source>
        <dbReference type="ARBA" id="ARBA00022723"/>
    </source>
</evidence>
<dbReference type="OrthoDB" id="449241at2759"/>
<dbReference type="InterPro" id="IPR042263">
    <property type="entry name" value="DPH1/DPH2_1"/>
</dbReference>
<dbReference type="GO" id="GO:0051536">
    <property type="term" value="F:iron-sulfur cluster binding"/>
    <property type="evidence" value="ECO:0007669"/>
    <property type="project" value="UniProtKB-KW"/>
</dbReference>
<dbReference type="FunFam" id="3.40.50.11860:FF:000001">
    <property type="entry name" value="2-(3-amino-3-carboxypropyl)histidine synthase subunit 2"/>
    <property type="match status" value="1"/>
</dbReference>
<dbReference type="EMBL" id="ML121529">
    <property type="protein sequence ID" value="RPB28716.1"/>
    <property type="molecule type" value="Genomic_DNA"/>
</dbReference>
<feature type="compositionally biased region" description="Low complexity" evidence="8">
    <location>
        <begin position="443"/>
        <end position="463"/>
    </location>
</feature>
<comment type="cofactor">
    <cofactor evidence="1">
        <name>[4Fe-4S] cluster</name>
        <dbReference type="ChEBI" id="CHEBI:49883"/>
    </cofactor>
</comment>
<dbReference type="Proteomes" id="UP000267821">
    <property type="component" value="Unassembled WGS sequence"/>
</dbReference>
<dbReference type="GO" id="GO:0046872">
    <property type="term" value="F:metal ion binding"/>
    <property type="evidence" value="ECO:0007669"/>
    <property type="project" value="UniProtKB-KW"/>
</dbReference>
<dbReference type="InParanoid" id="A0A3N4M0L8"/>
<gene>
    <name evidence="9" type="ORF">L211DRAFT_404913</name>
</gene>
<dbReference type="InterPro" id="IPR016435">
    <property type="entry name" value="DPH1/DPH2"/>
</dbReference>
<dbReference type="PANTHER" id="PTHR10762:SF2">
    <property type="entry name" value="2-(3-AMINO-3-CARBOXYPROPYL)HISTIDINE SYNTHASE SUBUNIT 2"/>
    <property type="match status" value="1"/>
</dbReference>
<dbReference type="GO" id="GO:0017183">
    <property type="term" value="P:protein histidyl modification to diphthamide"/>
    <property type="evidence" value="ECO:0007669"/>
    <property type="project" value="UniProtKB-UniPathway"/>
</dbReference>
<evidence type="ECO:0000256" key="7">
    <source>
        <dbReference type="ARBA" id="ARBA00080784"/>
    </source>
</evidence>